<dbReference type="SUPFAM" id="SSF158472">
    <property type="entry name" value="HAMP domain-like"/>
    <property type="match status" value="1"/>
</dbReference>
<accession>A0A2V2N1B6</accession>
<dbReference type="InterPro" id="IPR036457">
    <property type="entry name" value="PPM-type-like_dom_sf"/>
</dbReference>
<dbReference type="GeneID" id="97609852"/>
<dbReference type="Gene3D" id="3.30.450.20">
    <property type="entry name" value="PAS domain"/>
    <property type="match status" value="1"/>
</dbReference>
<dbReference type="SMART" id="SM00331">
    <property type="entry name" value="PP2C_SIG"/>
    <property type="match status" value="1"/>
</dbReference>
<evidence type="ECO:0000256" key="6">
    <source>
        <dbReference type="ARBA" id="ARBA00023136"/>
    </source>
</evidence>
<evidence type="ECO:0000313" key="10">
    <source>
        <dbReference type="Proteomes" id="UP000245934"/>
    </source>
</evidence>
<dbReference type="GO" id="GO:0007165">
    <property type="term" value="P:signal transduction"/>
    <property type="evidence" value="ECO:0007669"/>
    <property type="project" value="InterPro"/>
</dbReference>
<feature type="domain" description="HAMP" evidence="8">
    <location>
        <begin position="398"/>
        <end position="450"/>
    </location>
</feature>
<dbReference type="CDD" id="cd06225">
    <property type="entry name" value="HAMP"/>
    <property type="match status" value="1"/>
</dbReference>
<gene>
    <name evidence="9" type="ORF">DLD82_16010</name>
</gene>
<protein>
    <submittedName>
        <fullName evidence="9">Serine/threonine protein phosphatase</fullName>
    </submittedName>
</protein>
<name>A0A2V2N1B6_9EURY</name>
<evidence type="ECO:0000256" key="7">
    <source>
        <dbReference type="SAM" id="Phobius"/>
    </source>
</evidence>
<evidence type="ECO:0000256" key="3">
    <source>
        <dbReference type="ARBA" id="ARBA00022692"/>
    </source>
</evidence>
<dbReference type="Pfam" id="PF00672">
    <property type="entry name" value="HAMP"/>
    <property type="match status" value="1"/>
</dbReference>
<dbReference type="Pfam" id="PF07228">
    <property type="entry name" value="SpoIIE"/>
    <property type="match status" value="1"/>
</dbReference>
<dbReference type="FunFam" id="3.60.40.10:FF:000045">
    <property type="entry name" value="Stage II sporulation protein E"/>
    <property type="match status" value="1"/>
</dbReference>
<dbReference type="InterPro" id="IPR033479">
    <property type="entry name" value="dCache_1"/>
</dbReference>
<dbReference type="EMBL" id="QGMZ01000044">
    <property type="protein sequence ID" value="PWR70308.1"/>
    <property type="molecule type" value="Genomic_DNA"/>
</dbReference>
<feature type="transmembrane region" description="Helical" evidence="7">
    <location>
        <begin position="373"/>
        <end position="396"/>
    </location>
</feature>
<keyword evidence="5 7" id="KW-1133">Transmembrane helix</keyword>
<reference evidence="9 10" key="1">
    <citation type="submission" date="2018-05" db="EMBL/GenBank/DDBJ databases">
        <title>Draft genome of Methanospirillum stamsii Pt1.</title>
        <authorList>
            <person name="Dueholm M.S."/>
            <person name="Nielsen P.H."/>
            <person name="Bakmann L.F."/>
            <person name="Otzen D.E."/>
        </authorList>
    </citation>
    <scope>NUCLEOTIDE SEQUENCE [LARGE SCALE GENOMIC DNA]</scope>
    <source>
        <strain evidence="9 10">Pt1</strain>
    </source>
</reference>
<dbReference type="CDD" id="cd12912">
    <property type="entry name" value="PDC2_MCP_like"/>
    <property type="match status" value="1"/>
</dbReference>
<dbReference type="PROSITE" id="PS50885">
    <property type="entry name" value="HAMP"/>
    <property type="match status" value="1"/>
</dbReference>
<dbReference type="SUPFAM" id="SSF103190">
    <property type="entry name" value="Sensory domain-like"/>
    <property type="match status" value="1"/>
</dbReference>
<evidence type="ECO:0000313" key="9">
    <source>
        <dbReference type="EMBL" id="PWR70308.1"/>
    </source>
</evidence>
<organism evidence="9 10">
    <name type="scientific">Methanospirillum stamsii</name>
    <dbReference type="NCBI Taxonomy" id="1277351"/>
    <lineage>
        <taxon>Archaea</taxon>
        <taxon>Methanobacteriati</taxon>
        <taxon>Methanobacteriota</taxon>
        <taxon>Stenosarchaea group</taxon>
        <taxon>Methanomicrobia</taxon>
        <taxon>Methanomicrobiales</taxon>
        <taxon>Methanospirillaceae</taxon>
        <taxon>Methanospirillum</taxon>
    </lineage>
</organism>
<dbReference type="PANTHER" id="PTHR43156:SF2">
    <property type="entry name" value="STAGE II SPORULATION PROTEIN E"/>
    <property type="match status" value="1"/>
</dbReference>
<dbReference type="SMART" id="SM00304">
    <property type="entry name" value="HAMP"/>
    <property type="match status" value="1"/>
</dbReference>
<proteinExistence type="predicted"/>
<evidence type="ECO:0000256" key="5">
    <source>
        <dbReference type="ARBA" id="ARBA00022989"/>
    </source>
</evidence>
<keyword evidence="10" id="KW-1185">Reference proteome</keyword>
<keyword evidence="4" id="KW-0378">Hydrolase</keyword>
<dbReference type="SUPFAM" id="SSF81606">
    <property type="entry name" value="PP2C-like"/>
    <property type="match status" value="1"/>
</dbReference>
<dbReference type="PANTHER" id="PTHR43156">
    <property type="entry name" value="STAGE II SPORULATION PROTEIN E-RELATED"/>
    <property type="match status" value="1"/>
</dbReference>
<dbReference type="CDD" id="cd18773">
    <property type="entry name" value="PDC1_HK_sensor"/>
    <property type="match status" value="1"/>
</dbReference>
<evidence type="ECO:0000259" key="8">
    <source>
        <dbReference type="PROSITE" id="PS50885"/>
    </source>
</evidence>
<evidence type="ECO:0000256" key="4">
    <source>
        <dbReference type="ARBA" id="ARBA00022801"/>
    </source>
</evidence>
<dbReference type="OrthoDB" id="110858at2157"/>
<dbReference type="InterPro" id="IPR052016">
    <property type="entry name" value="Bact_Sigma-Reg"/>
</dbReference>
<keyword evidence="2" id="KW-1003">Cell membrane</keyword>
<keyword evidence="6 7" id="KW-0472">Membrane</keyword>
<dbReference type="InterPro" id="IPR003660">
    <property type="entry name" value="HAMP_dom"/>
</dbReference>
<dbReference type="GO" id="GO:0016791">
    <property type="term" value="F:phosphatase activity"/>
    <property type="evidence" value="ECO:0007669"/>
    <property type="project" value="TreeGrafter"/>
</dbReference>
<feature type="transmembrane region" description="Helical" evidence="7">
    <location>
        <begin position="9"/>
        <end position="32"/>
    </location>
</feature>
<comment type="caution">
    <text evidence="9">The sequence shown here is derived from an EMBL/GenBank/DDBJ whole genome shotgun (WGS) entry which is preliminary data.</text>
</comment>
<dbReference type="AlphaFoldDB" id="A0A2V2N1B6"/>
<dbReference type="RefSeq" id="WP_109942134.1">
    <property type="nucleotide sequence ID" value="NZ_CP176366.1"/>
</dbReference>
<dbReference type="Gene3D" id="3.60.40.10">
    <property type="entry name" value="PPM-type phosphatase domain"/>
    <property type="match status" value="1"/>
</dbReference>
<dbReference type="Gene3D" id="6.10.340.10">
    <property type="match status" value="1"/>
</dbReference>
<dbReference type="InterPro" id="IPR029151">
    <property type="entry name" value="Sensor-like_sf"/>
</dbReference>
<dbReference type="Pfam" id="PF02743">
    <property type="entry name" value="dCache_1"/>
    <property type="match status" value="1"/>
</dbReference>
<evidence type="ECO:0000256" key="1">
    <source>
        <dbReference type="ARBA" id="ARBA00004651"/>
    </source>
</evidence>
<dbReference type="Proteomes" id="UP000245934">
    <property type="component" value="Unassembled WGS sequence"/>
</dbReference>
<evidence type="ECO:0000256" key="2">
    <source>
        <dbReference type="ARBA" id="ARBA00022475"/>
    </source>
</evidence>
<dbReference type="InterPro" id="IPR001932">
    <property type="entry name" value="PPM-type_phosphatase-like_dom"/>
</dbReference>
<sequence>MRFGVAIKLLLVMLLLTSIIFVVIGGMSWIMMGNLGNYATDSSLALGEQAIGESTNALEEDAESYLLRLATDQAEISDMVFERITSEMNVIYSEGKEVISGTGATPERWYFRDEKPSKPGEVGVVHLPEGVSIDSVRDEIENLSSFQSLFNPLFHADNRLTALYIASSSGPVLFFPWTPRIESSFDARIRGWYQEALSHEGIVWSDPYVDALGNGLTITCSKRLENPEQNLTWVIGADITIETINYRIITTQLGEDGYAFLINQKGDVISRPGLSAGSTRWDESYNTENFLESSNSDLRNITRDMIAGLSGVTRCRFMEGEKYIAYAPVKSVGWSIGLVVPVEDIIAPAQITGGVIRNASEETHAHITEQMVFLQHVLTVSFILLFFGVIAIAIFFSRFITGPLRILSEGVKKIGSGDLQTTVDITSGDEFEDLAGTFNRMTADLRNYVLELRRTTAEKERFTRELEIAQGIQQSFLPDTIPEIPGIELAVFSSPALEVGGDFYDFIPVGDDEWGLVIADVSGKGVPAALFMALSRTLIRVSTTWKSDPASAITEANSLICRDSKTSMFVTLFYLVIDSQKRELTYVNAGHNPPLMLTREKKNDITLLKAEGIALGIIDGIDLGSVTVRLKEGDLVALYTDGITEAMNGAGEEYGMDRFSEILLKCRDKKPDEMIEDIRASVKEFTGTTPQSDDITLILIKAGQGMGAT</sequence>
<dbReference type="GO" id="GO:0005886">
    <property type="term" value="C:plasma membrane"/>
    <property type="evidence" value="ECO:0007669"/>
    <property type="project" value="UniProtKB-SubCell"/>
</dbReference>
<keyword evidence="3 7" id="KW-0812">Transmembrane</keyword>
<comment type="subcellular location">
    <subcellularLocation>
        <location evidence="1">Cell membrane</location>
        <topology evidence="1">Multi-pass membrane protein</topology>
    </subcellularLocation>
</comment>